<dbReference type="OrthoDB" id="2234316at2759"/>
<evidence type="ECO:0000256" key="4">
    <source>
        <dbReference type="SAM" id="Phobius"/>
    </source>
</evidence>
<dbReference type="InterPro" id="IPR034543">
    <property type="entry name" value="LCL2"/>
</dbReference>
<organism evidence="5 6">
    <name type="scientific">Gonapodya prolifera (strain JEL478)</name>
    <name type="common">Monoblepharis prolifera</name>
    <dbReference type="NCBI Taxonomy" id="1344416"/>
    <lineage>
        <taxon>Eukaryota</taxon>
        <taxon>Fungi</taxon>
        <taxon>Fungi incertae sedis</taxon>
        <taxon>Chytridiomycota</taxon>
        <taxon>Chytridiomycota incertae sedis</taxon>
        <taxon>Monoblepharidomycetes</taxon>
        <taxon>Monoblepharidales</taxon>
        <taxon>Gonapodyaceae</taxon>
        <taxon>Gonapodya</taxon>
    </lineage>
</organism>
<dbReference type="EMBL" id="KQ965772">
    <property type="protein sequence ID" value="KXS13950.1"/>
    <property type="molecule type" value="Genomic_DNA"/>
</dbReference>
<evidence type="ECO:0000256" key="3">
    <source>
        <dbReference type="ARBA" id="ARBA00022729"/>
    </source>
</evidence>
<keyword evidence="4" id="KW-0812">Transmembrane</keyword>
<name>A0A139AB26_GONPJ</name>
<evidence type="ECO:0000256" key="1">
    <source>
        <dbReference type="ARBA" id="ARBA00010545"/>
    </source>
</evidence>
<dbReference type="PANTHER" id="PTHR38425">
    <property type="entry name" value="LONG CHRONOLOGICAL LIFESPAN PROTEIN 2"/>
    <property type="match status" value="1"/>
</dbReference>
<evidence type="ECO:0000313" key="6">
    <source>
        <dbReference type="Proteomes" id="UP000070544"/>
    </source>
</evidence>
<comment type="similarity">
    <text evidence="1">Belongs to the LCL2 family.</text>
</comment>
<evidence type="ECO:0000256" key="2">
    <source>
        <dbReference type="ARBA" id="ARBA00018534"/>
    </source>
</evidence>
<dbReference type="GO" id="GO:0036503">
    <property type="term" value="P:ERAD pathway"/>
    <property type="evidence" value="ECO:0007669"/>
    <property type="project" value="TreeGrafter"/>
</dbReference>
<keyword evidence="4" id="KW-0472">Membrane</keyword>
<feature type="transmembrane region" description="Helical" evidence="4">
    <location>
        <begin position="34"/>
        <end position="55"/>
    </location>
</feature>
<sequence>MNNQLDRVDREGTFSLPTSLVKYPPPDIAPQMKLVRLALTILLALTLSIAAQAFFEQFFQEGQRGEEHREESSGTDRPANGDCLGYLCKDTKICVDFPKDCPCKNALYRKCMIGADHFVCVRGGSECPVT</sequence>
<dbReference type="AlphaFoldDB" id="A0A139AB26"/>
<gene>
    <name evidence="5" type="ORF">M427DRAFT_356082</name>
</gene>
<dbReference type="Proteomes" id="UP000070544">
    <property type="component" value="Unassembled WGS sequence"/>
</dbReference>
<dbReference type="PANTHER" id="PTHR38425:SF1">
    <property type="entry name" value="LONG CHRONOLOGICAL LIFESPAN PROTEIN 2"/>
    <property type="match status" value="1"/>
</dbReference>
<evidence type="ECO:0000313" key="5">
    <source>
        <dbReference type="EMBL" id="KXS13950.1"/>
    </source>
</evidence>
<accession>A0A139AB26</accession>
<reference evidence="5 6" key="1">
    <citation type="journal article" date="2015" name="Genome Biol. Evol.">
        <title>Phylogenomic analyses indicate that early fungi evolved digesting cell walls of algal ancestors of land plants.</title>
        <authorList>
            <person name="Chang Y."/>
            <person name="Wang S."/>
            <person name="Sekimoto S."/>
            <person name="Aerts A.L."/>
            <person name="Choi C."/>
            <person name="Clum A."/>
            <person name="LaButti K.M."/>
            <person name="Lindquist E.A."/>
            <person name="Yee Ngan C."/>
            <person name="Ohm R.A."/>
            <person name="Salamov A.A."/>
            <person name="Grigoriev I.V."/>
            <person name="Spatafora J.W."/>
            <person name="Berbee M.L."/>
        </authorList>
    </citation>
    <scope>NUCLEOTIDE SEQUENCE [LARGE SCALE GENOMIC DNA]</scope>
    <source>
        <strain evidence="5 6">JEL478</strain>
    </source>
</reference>
<proteinExistence type="inferred from homology"/>
<protein>
    <recommendedName>
        <fullName evidence="2">Long chronological lifespan protein 2</fullName>
    </recommendedName>
</protein>
<keyword evidence="6" id="KW-1185">Reference proteome</keyword>
<keyword evidence="3" id="KW-0732">Signal</keyword>
<dbReference type="STRING" id="1344416.A0A139AB26"/>
<keyword evidence="4" id="KW-1133">Transmembrane helix</keyword>